<reference evidence="2" key="1">
    <citation type="journal article" date="2022" name="Nat. Commun.">
        <title>Chromosome evolution and the genetic basis of agronomically important traits in greater yam.</title>
        <authorList>
            <person name="Bredeson J.V."/>
            <person name="Lyons J.B."/>
            <person name="Oniyinde I.O."/>
            <person name="Okereke N.R."/>
            <person name="Kolade O."/>
            <person name="Nnabue I."/>
            <person name="Nwadili C.O."/>
            <person name="Hribova E."/>
            <person name="Parker M."/>
            <person name="Nwogha J."/>
            <person name="Shu S."/>
            <person name="Carlson J."/>
            <person name="Kariba R."/>
            <person name="Muthemba S."/>
            <person name="Knop K."/>
            <person name="Barton G.J."/>
            <person name="Sherwood A.V."/>
            <person name="Lopez-Montes A."/>
            <person name="Asiedu R."/>
            <person name="Jamnadass R."/>
            <person name="Muchugi A."/>
            <person name="Goodstein D."/>
            <person name="Egesi C.N."/>
            <person name="Featherston J."/>
            <person name="Asfaw A."/>
            <person name="Simpson G.G."/>
            <person name="Dolezel J."/>
            <person name="Hendre P.S."/>
            <person name="Van Deynze A."/>
            <person name="Kumar P.L."/>
            <person name="Obidiegwu J.E."/>
            <person name="Bhattacharjee R."/>
            <person name="Rokhsar D.S."/>
        </authorList>
    </citation>
    <scope>NUCLEOTIDE SEQUENCE [LARGE SCALE GENOMIC DNA]</scope>
    <source>
        <strain evidence="2">cv. TDa95/00328</strain>
    </source>
</reference>
<proteinExistence type="predicted"/>
<protein>
    <submittedName>
        <fullName evidence="1">Pectinesterase protein</fullName>
        <ecNumber evidence="1">3.1.1.11</ecNumber>
    </submittedName>
</protein>
<dbReference type="Proteomes" id="UP000827976">
    <property type="component" value="Chromosome 6"/>
</dbReference>
<organism evidence="1 2">
    <name type="scientific">Dioscorea alata</name>
    <name type="common">Purple yam</name>
    <dbReference type="NCBI Taxonomy" id="55571"/>
    <lineage>
        <taxon>Eukaryota</taxon>
        <taxon>Viridiplantae</taxon>
        <taxon>Streptophyta</taxon>
        <taxon>Embryophyta</taxon>
        <taxon>Tracheophyta</taxon>
        <taxon>Spermatophyta</taxon>
        <taxon>Magnoliopsida</taxon>
        <taxon>Liliopsida</taxon>
        <taxon>Dioscoreales</taxon>
        <taxon>Dioscoreaceae</taxon>
        <taxon>Dioscorea</taxon>
    </lineage>
</organism>
<dbReference type="EC" id="3.1.1.11" evidence="1"/>
<sequence length="530" mass="57774">MSSNSIILLLFSFLIIINSSISTSIQPSTPISPSFACNTTLDPTFCKTHLPSNPKTLFDYTRFSLSISLSNAITFLQTINSYILSNPLLPSPSIKALQDCKLLSDLNIDFLLSSSTTCNSSTNLLDSQSQQVQTLLSALLANHQTCLDGLQETSTKLTIINGISSSLSYGTKLYSLSLALFSHTWPQKNKNKTLFNGRKLLQSVNDGTVKVNSTVVVNKDGSGDFVSINDAISAAPNNSQSSNGYYLIKVSAGLYEEYVSIAKNKKYIMMVGEGINQTIITGNHSVVDGWTTFNSATFIVVGEGFVGVNLTIRNTAGAVKHQAVALRSGADLSAFYRCSFEGYQDTLYSHSLRQFYKECDIYGTVDYIFGNSAVVFQDCNIFSRLPMQSQKNTVTAQGRTDPNQNTGTSIQNSNFLATPDLDTALNNGSVIRSFLGRPWKEYSRTVIMESFIGSLIDSQGWLPWDGDFALNTSYYAEYDNSGPGSNTSGRVTWEGFHVINSTDAVNFTVSNFILGDNWLGSTGVPYKGGL</sequence>
<gene>
    <name evidence="1" type="ORF">IHE45_06G013000</name>
</gene>
<keyword evidence="2" id="KW-1185">Reference proteome</keyword>
<evidence type="ECO:0000313" key="2">
    <source>
        <dbReference type="Proteomes" id="UP000827976"/>
    </source>
</evidence>
<name>A0ACB7VVB4_DIOAL</name>
<evidence type="ECO:0000313" key="1">
    <source>
        <dbReference type="EMBL" id="KAH7678681.1"/>
    </source>
</evidence>
<accession>A0ACB7VVB4</accession>
<comment type="caution">
    <text evidence="1">The sequence shown here is derived from an EMBL/GenBank/DDBJ whole genome shotgun (WGS) entry which is preliminary data.</text>
</comment>
<keyword evidence="1" id="KW-0378">Hydrolase</keyword>
<dbReference type="EMBL" id="CM037016">
    <property type="protein sequence ID" value="KAH7678681.1"/>
    <property type="molecule type" value="Genomic_DNA"/>
</dbReference>